<keyword evidence="9" id="KW-1185">Reference proteome</keyword>
<dbReference type="Gene3D" id="3.30.560.10">
    <property type="entry name" value="Glucose Oxidase, domain 3"/>
    <property type="match status" value="1"/>
</dbReference>
<feature type="active site" description="Proton acceptor" evidence="3">
    <location>
        <position position="604"/>
    </location>
</feature>
<dbReference type="InterPro" id="IPR036188">
    <property type="entry name" value="FAD/NAD-bd_sf"/>
</dbReference>
<keyword evidence="2" id="KW-0325">Glycoprotein</keyword>
<evidence type="ECO:0000256" key="1">
    <source>
        <dbReference type="ARBA" id="ARBA00010790"/>
    </source>
</evidence>
<gene>
    <name evidence="8" type="ORF">QBC42DRAFT_228259</name>
</gene>
<feature type="domain" description="Glucose-methanol-choline oxidoreductase N-terminal" evidence="6">
    <location>
        <begin position="49"/>
        <end position="369"/>
    </location>
</feature>
<feature type="chain" id="PRO_5043508029" evidence="5">
    <location>
        <begin position="23"/>
        <end position="626"/>
    </location>
</feature>
<comment type="cofactor">
    <cofactor evidence="4">
        <name>FAD</name>
        <dbReference type="ChEBI" id="CHEBI:57692"/>
    </cofactor>
</comment>
<dbReference type="Gene3D" id="3.50.50.60">
    <property type="entry name" value="FAD/NAD(P)-binding domain"/>
    <property type="match status" value="1"/>
</dbReference>
<dbReference type="InterPro" id="IPR012132">
    <property type="entry name" value="GMC_OxRdtase"/>
</dbReference>
<evidence type="ECO:0000313" key="8">
    <source>
        <dbReference type="EMBL" id="KAK4461001.1"/>
    </source>
</evidence>
<reference evidence="8" key="1">
    <citation type="journal article" date="2023" name="Mol. Phylogenet. Evol.">
        <title>Genome-scale phylogeny and comparative genomics of the fungal order Sordariales.</title>
        <authorList>
            <person name="Hensen N."/>
            <person name="Bonometti L."/>
            <person name="Westerberg I."/>
            <person name="Brannstrom I.O."/>
            <person name="Guillou S."/>
            <person name="Cros-Aarteil S."/>
            <person name="Calhoun S."/>
            <person name="Haridas S."/>
            <person name="Kuo A."/>
            <person name="Mondo S."/>
            <person name="Pangilinan J."/>
            <person name="Riley R."/>
            <person name="LaButti K."/>
            <person name="Andreopoulos B."/>
            <person name="Lipzen A."/>
            <person name="Chen C."/>
            <person name="Yan M."/>
            <person name="Daum C."/>
            <person name="Ng V."/>
            <person name="Clum A."/>
            <person name="Steindorff A."/>
            <person name="Ohm R.A."/>
            <person name="Martin F."/>
            <person name="Silar P."/>
            <person name="Natvig D.O."/>
            <person name="Lalanne C."/>
            <person name="Gautier V."/>
            <person name="Ament-Velasquez S.L."/>
            <person name="Kruys A."/>
            <person name="Hutchinson M.I."/>
            <person name="Powell A.J."/>
            <person name="Barry K."/>
            <person name="Miller A.N."/>
            <person name="Grigoriev I.V."/>
            <person name="Debuchy R."/>
            <person name="Gladieux P."/>
            <person name="Hiltunen Thoren M."/>
            <person name="Johannesson H."/>
        </authorList>
    </citation>
    <scope>NUCLEOTIDE SEQUENCE</scope>
    <source>
        <strain evidence="8">PSN324</strain>
    </source>
</reference>
<dbReference type="GO" id="GO:0050660">
    <property type="term" value="F:flavin adenine dinucleotide binding"/>
    <property type="evidence" value="ECO:0007669"/>
    <property type="project" value="InterPro"/>
</dbReference>
<dbReference type="EMBL" id="MU864999">
    <property type="protein sequence ID" value="KAK4461001.1"/>
    <property type="molecule type" value="Genomic_DNA"/>
</dbReference>
<evidence type="ECO:0000256" key="3">
    <source>
        <dbReference type="PIRSR" id="PIRSR000137-1"/>
    </source>
</evidence>
<dbReference type="SUPFAM" id="SSF51905">
    <property type="entry name" value="FAD/NAD(P)-binding domain"/>
    <property type="match status" value="1"/>
</dbReference>
<keyword evidence="4" id="KW-0285">Flavoprotein</keyword>
<feature type="binding site" evidence="4">
    <location>
        <begin position="605"/>
        <end position="606"/>
    </location>
    <ligand>
        <name>FAD</name>
        <dbReference type="ChEBI" id="CHEBI:57692"/>
    </ligand>
</feature>
<dbReference type="PANTHER" id="PTHR11552:SF138">
    <property type="entry name" value="DEHYDROGENASE PKFF-RELATED"/>
    <property type="match status" value="1"/>
</dbReference>
<keyword evidence="5" id="KW-0732">Signal</keyword>
<dbReference type="Proteomes" id="UP001321749">
    <property type="component" value="Unassembled WGS sequence"/>
</dbReference>
<dbReference type="SUPFAM" id="SSF54373">
    <property type="entry name" value="FAD-linked reductases, C-terminal domain"/>
    <property type="match status" value="1"/>
</dbReference>
<proteinExistence type="inferred from homology"/>
<feature type="binding site" evidence="4">
    <location>
        <begin position="559"/>
        <end position="560"/>
    </location>
    <ligand>
        <name>FAD</name>
        <dbReference type="ChEBI" id="CHEBI:57692"/>
    </ligand>
</feature>
<comment type="similarity">
    <text evidence="1">Belongs to the GMC oxidoreductase family.</text>
</comment>
<evidence type="ECO:0000256" key="4">
    <source>
        <dbReference type="PIRSR" id="PIRSR000137-2"/>
    </source>
</evidence>
<dbReference type="Pfam" id="PF00732">
    <property type="entry name" value="GMC_oxred_N"/>
    <property type="match status" value="1"/>
</dbReference>
<accession>A0AAV9HPV9</accession>
<evidence type="ECO:0000256" key="5">
    <source>
        <dbReference type="SAM" id="SignalP"/>
    </source>
</evidence>
<dbReference type="PIRSF" id="PIRSF000137">
    <property type="entry name" value="Alcohol_oxidase"/>
    <property type="match status" value="1"/>
</dbReference>
<reference evidence="8" key="2">
    <citation type="submission" date="2023-06" db="EMBL/GenBank/DDBJ databases">
        <authorList>
            <consortium name="Lawrence Berkeley National Laboratory"/>
            <person name="Mondo S.J."/>
            <person name="Hensen N."/>
            <person name="Bonometti L."/>
            <person name="Westerberg I."/>
            <person name="Brannstrom I.O."/>
            <person name="Guillou S."/>
            <person name="Cros-Aarteil S."/>
            <person name="Calhoun S."/>
            <person name="Haridas S."/>
            <person name="Kuo A."/>
            <person name="Pangilinan J."/>
            <person name="Riley R."/>
            <person name="Labutti K."/>
            <person name="Andreopoulos B."/>
            <person name="Lipzen A."/>
            <person name="Chen C."/>
            <person name="Yanf M."/>
            <person name="Daum C."/>
            <person name="Ng V."/>
            <person name="Clum A."/>
            <person name="Steindorff A."/>
            <person name="Ohm R."/>
            <person name="Martin F."/>
            <person name="Silar P."/>
            <person name="Natvig D."/>
            <person name="Lalanne C."/>
            <person name="Gautier V."/>
            <person name="Ament-Velasquez S.L."/>
            <person name="Kruys A."/>
            <person name="Hutchinson M.I."/>
            <person name="Powell A.J."/>
            <person name="Barry K."/>
            <person name="Miller A.N."/>
            <person name="Grigoriev I.V."/>
            <person name="Debuchy R."/>
            <person name="Gladieux P."/>
            <person name="Thoren M.H."/>
            <person name="Johannesson H."/>
        </authorList>
    </citation>
    <scope>NUCLEOTIDE SEQUENCE</scope>
    <source>
        <strain evidence="8">PSN324</strain>
    </source>
</reference>
<evidence type="ECO:0000259" key="7">
    <source>
        <dbReference type="Pfam" id="PF05199"/>
    </source>
</evidence>
<dbReference type="GO" id="GO:0044550">
    <property type="term" value="P:secondary metabolite biosynthetic process"/>
    <property type="evidence" value="ECO:0007669"/>
    <property type="project" value="TreeGrafter"/>
</dbReference>
<feature type="domain" description="Glucose-methanol-choline oxidoreductase C-terminal" evidence="7">
    <location>
        <begin position="476"/>
        <end position="613"/>
    </location>
</feature>
<evidence type="ECO:0000259" key="6">
    <source>
        <dbReference type="Pfam" id="PF00732"/>
    </source>
</evidence>
<organism evidence="8 9">
    <name type="scientific">Cladorrhinum samala</name>
    <dbReference type="NCBI Taxonomy" id="585594"/>
    <lineage>
        <taxon>Eukaryota</taxon>
        <taxon>Fungi</taxon>
        <taxon>Dikarya</taxon>
        <taxon>Ascomycota</taxon>
        <taxon>Pezizomycotina</taxon>
        <taxon>Sordariomycetes</taxon>
        <taxon>Sordariomycetidae</taxon>
        <taxon>Sordariales</taxon>
        <taxon>Podosporaceae</taxon>
        <taxon>Cladorrhinum</taxon>
    </lineage>
</organism>
<evidence type="ECO:0000313" key="9">
    <source>
        <dbReference type="Proteomes" id="UP001321749"/>
    </source>
</evidence>
<dbReference type="PANTHER" id="PTHR11552">
    <property type="entry name" value="GLUCOSE-METHANOL-CHOLINE GMC OXIDOREDUCTASE"/>
    <property type="match status" value="1"/>
</dbReference>
<dbReference type="InterPro" id="IPR000172">
    <property type="entry name" value="GMC_OxRdtase_N"/>
</dbReference>
<feature type="active site" description="Proton donor" evidence="3">
    <location>
        <position position="560"/>
    </location>
</feature>
<sequence>MVRSSTFHILLCWALAVNFTLGDNTGSKKPRRTRLRSSAWGFPGQNATFDYIVVGGGNTGLAIAARLAEKASVAVIEAGGFHDQDNSNGSVVPAYALTGIPFVAVGTDYPRQPLIDWDLTTVPLPGVGGRVIHYAQAKTLGGCTTLNTLSYLRATKGSHEEWARLAGDRAYSFDNMLPYFRRSVTLTPPDWKKRNAPNATFTYDASAFASGKGGPVQVSFNPWVDPAATWFAKAVQTEGFPMSTEGFSSGTLSGFSSWVPLTVDPVLSERSTARAYLEDVILRTQIIVYHQTQALKVNFDPSKKATSVTVATRDLEYTLSARKEIIISAGVFHSPQLLMVSGVGPAATLQSHSIPVIADLPGVGQNLQDPFTFSIATGLGSLPTGTGYVTSSSPEIQASILRDYLEDAAGPLTSVGGYLSFEKLPKRWRQGFGNRTAALLGSLHEDWPEIELIGAGVPDGTGSGTTGLLAGVLLRPFSLGSVTISSASMLDKPVIDLGWLTDPADQELAVATFKRLREVLNSTALAPVRVGPELVPGFEAVRTDQEILEFVKANGNHIWHASSTCSMGKKGDKSAVVDSRGRVFGVKGLRVADMSVLPVNLPNHPQGTMYALGEKIAEDILRGADK</sequence>
<evidence type="ECO:0000256" key="2">
    <source>
        <dbReference type="ARBA" id="ARBA00023180"/>
    </source>
</evidence>
<dbReference type="InterPro" id="IPR007867">
    <property type="entry name" value="GMC_OxRtase_C"/>
</dbReference>
<keyword evidence="4" id="KW-0274">FAD</keyword>
<dbReference type="GO" id="GO:0016614">
    <property type="term" value="F:oxidoreductase activity, acting on CH-OH group of donors"/>
    <property type="evidence" value="ECO:0007669"/>
    <property type="project" value="InterPro"/>
</dbReference>
<comment type="caution">
    <text evidence="8">The sequence shown here is derived from an EMBL/GenBank/DDBJ whole genome shotgun (WGS) entry which is preliminary data.</text>
</comment>
<name>A0AAV9HPV9_9PEZI</name>
<dbReference type="AlphaFoldDB" id="A0AAV9HPV9"/>
<dbReference type="Pfam" id="PF05199">
    <property type="entry name" value="GMC_oxred_C"/>
    <property type="match status" value="1"/>
</dbReference>
<protein>
    <submittedName>
        <fullName evidence="8">Gmc oxidoreductase protein</fullName>
    </submittedName>
</protein>
<feature type="signal peptide" evidence="5">
    <location>
        <begin position="1"/>
        <end position="22"/>
    </location>
</feature>